<dbReference type="InterPro" id="IPR022408">
    <property type="entry name" value="Acyl-CoA-binding_prot_CS"/>
</dbReference>
<dbReference type="GeneID" id="106164131"/>
<dbReference type="GO" id="GO:0006631">
    <property type="term" value="P:fatty acid metabolic process"/>
    <property type="evidence" value="ECO:0007669"/>
    <property type="project" value="TreeGrafter"/>
</dbReference>
<dbReference type="RefSeq" id="XP_013397385.1">
    <property type="nucleotide sequence ID" value="XM_013541931.1"/>
</dbReference>
<reference evidence="11" key="1">
    <citation type="submission" date="2025-08" db="UniProtKB">
        <authorList>
            <consortium name="RefSeq"/>
        </authorList>
    </citation>
    <scope>IDENTIFICATION</scope>
    <source>
        <tissue evidence="11">Gonads</tissue>
    </source>
</reference>
<protein>
    <recommendedName>
        <fullName evidence="5">Acyl-CoA-binding domain-containing protein 5</fullName>
    </recommendedName>
</protein>
<keyword evidence="10" id="KW-1185">Reference proteome</keyword>
<evidence type="ECO:0000256" key="7">
    <source>
        <dbReference type="SAM" id="MobiDB-lite"/>
    </source>
</evidence>
<feature type="region of interest" description="Disordered" evidence="7">
    <location>
        <begin position="124"/>
        <end position="208"/>
    </location>
</feature>
<dbReference type="InterPro" id="IPR016347">
    <property type="entry name" value="ACBD5"/>
</dbReference>
<evidence type="ECO:0000256" key="8">
    <source>
        <dbReference type="SAM" id="Phobius"/>
    </source>
</evidence>
<dbReference type="InterPro" id="IPR035984">
    <property type="entry name" value="Acyl-CoA-binding_sf"/>
</dbReference>
<dbReference type="Pfam" id="PF00887">
    <property type="entry name" value="ACBP"/>
    <property type="match status" value="1"/>
</dbReference>
<evidence type="ECO:0000259" key="9">
    <source>
        <dbReference type="PROSITE" id="PS51228"/>
    </source>
</evidence>
<feature type="transmembrane region" description="Helical" evidence="8">
    <location>
        <begin position="453"/>
        <end position="471"/>
    </location>
</feature>
<dbReference type="AlphaFoldDB" id="A0A1S3IGJ5"/>
<evidence type="ECO:0000256" key="6">
    <source>
        <dbReference type="PIRSR" id="PIRSR002412-1"/>
    </source>
</evidence>
<dbReference type="GO" id="GO:0000062">
    <property type="term" value="F:fatty-acyl-CoA binding"/>
    <property type="evidence" value="ECO:0007669"/>
    <property type="project" value="InterPro"/>
</dbReference>
<dbReference type="Proteomes" id="UP000085678">
    <property type="component" value="Unplaced"/>
</dbReference>
<evidence type="ECO:0000256" key="3">
    <source>
        <dbReference type="ARBA" id="ARBA00023121"/>
    </source>
</evidence>
<evidence type="ECO:0000256" key="1">
    <source>
        <dbReference type="ARBA" id="ARBA00010310"/>
    </source>
</evidence>
<keyword evidence="3 5" id="KW-0446">Lipid-binding</keyword>
<keyword evidence="2" id="KW-0072">Autophagy</keyword>
<evidence type="ECO:0000256" key="5">
    <source>
        <dbReference type="PIRNR" id="PIRNR002412"/>
    </source>
</evidence>
<name>A0A1S3IGJ5_LINAN</name>
<dbReference type="PANTHER" id="PTHR23310:SF77">
    <property type="entry name" value="LD25952P"/>
    <property type="match status" value="1"/>
</dbReference>
<evidence type="ECO:0000256" key="2">
    <source>
        <dbReference type="ARBA" id="ARBA00023006"/>
    </source>
</evidence>
<dbReference type="FunFam" id="1.20.80.10:FF:000010">
    <property type="entry name" value="Acyl-CoA-binding domain-containing protein 5"/>
    <property type="match status" value="1"/>
</dbReference>
<accession>A0A1S3IGJ5</accession>
<evidence type="ECO:0000313" key="10">
    <source>
        <dbReference type="Proteomes" id="UP000085678"/>
    </source>
</evidence>
<keyword evidence="8" id="KW-0812">Transmembrane</keyword>
<dbReference type="Gene3D" id="1.20.80.10">
    <property type="match status" value="1"/>
</dbReference>
<feature type="compositionally biased region" description="Low complexity" evidence="7">
    <location>
        <begin position="349"/>
        <end position="358"/>
    </location>
</feature>
<feature type="region of interest" description="Disordered" evidence="7">
    <location>
        <begin position="265"/>
        <end position="384"/>
    </location>
</feature>
<keyword evidence="8" id="KW-0472">Membrane</keyword>
<feature type="binding site" evidence="6">
    <location>
        <begin position="36"/>
        <end position="40"/>
    </location>
    <ligand>
        <name>an acyl-CoA</name>
        <dbReference type="ChEBI" id="CHEBI:58342"/>
    </ligand>
</feature>
<dbReference type="PIRSF" id="PIRSF002412">
    <property type="entry name" value="MA_DBI"/>
    <property type="match status" value="1"/>
</dbReference>
<dbReference type="CDD" id="cd00435">
    <property type="entry name" value="ACBP"/>
    <property type="match status" value="1"/>
</dbReference>
<dbReference type="InterPro" id="IPR000582">
    <property type="entry name" value="Acyl-CoA-binding_protein"/>
</dbReference>
<dbReference type="GO" id="GO:0000425">
    <property type="term" value="P:pexophagy"/>
    <property type="evidence" value="ECO:0007669"/>
    <property type="project" value="InterPro"/>
</dbReference>
<evidence type="ECO:0000256" key="4">
    <source>
        <dbReference type="ARBA" id="ARBA00025481"/>
    </source>
</evidence>
<gene>
    <name evidence="11" type="primary">LOC106164131</name>
</gene>
<feature type="compositionally biased region" description="Acidic residues" evidence="7">
    <location>
        <begin position="163"/>
        <end position="173"/>
    </location>
</feature>
<feature type="compositionally biased region" description="Basic and acidic residues" evidence="7">
    <location>
        <begin position="174"/>
        <end position="188"/>
    </location>
</feature>
<organism evidence="10 11">
    <name type="scientific">Lingula anatina</name>
    <name type="common">Brachiopod</name>
    <name type="synonym">Lingula unguis</name>
    <dbReference type="NCBI Taxonomy" id="7574"/>
    <lineage>
        <taxon>Eukaryota</taxon>
        <taxon>Metazoa</taxon>
        <taxon>Spiralia</taxon>
        <taxon>Lophotrochozoa</taxon>
        <taxon>Brachiopoda</taxon>
        <taxon>Linguliformea</taxon>
        <taxon>Lingulata</taxon>
        <taxon>Lingulida</taxon>
        <taxon>Linguloidea</taxon>
        <taxon>Lingulidae</taxon>
        <taxon>Lingula</taxon>
    </lineage>
</organism>
<feature type="domain" description="ACB" evidence="9">
    <location>
        <begin position="5"/>
        <end position="94"/>
    </location>
</feature>
<dbReference type="PANTHER" id="PTHR23310">
    <property type="entry name" value="ACYL-COA-BINDING PROTEIN, ACBP"/>
    <property type="match status" value="1"/>
</dbReference>
<feature type="binding site" evidence="6">
    <location>
        <position position="81"/>
    </location>
    <ligand>
        <name>an acyl-CoA</name>
        <dbReference type="ChEBI" id="CHEBI:58342"/>
    </ligand>
</feature>
<evidence type="ECO:0000313" key="11">
    <source>
        <dbReference type="RefSeq" id="XP_013397385.1"/>
    </source>
</evidence>
<dbReference type="PROSITE" id="PS00880">
    <property type="entry name" value="ACB_1"/>
    <property type="match status" value="1"/>
</dbReference>
<sequence length="479" mass="53175">MATSAKEKFEAAVKVIQNLPKEGSFQPSHELMLKFYAYYKQATIGKCTHPRPAFWEVVKKAKWDAWNGLGDLSKEEAMLRYVEELKRIIEAMPQTDNVTGFLDTLGNFYELVDEQLPAHAEKLRSVQKRTQAMDGDVVGESEPSSGSDASADSVIENSGGGEDNGDVVEEEEADVVKVPKIDQNENEHLPPSYKSDTDSEGEVYCDTSDQPDLETLAKIASKKSHSARRPLVSSSPLREKLNGFDTDFQPLPMSPIVSGQTDMLMGKNGPTDNHTHSNHQPQRTVLPGNSLENNGSLDFVGQLNHRGGEDEVDNQLEPLDALSARGGGETPTPSERGSRRHSRRGSGGSVSSNRGNPGHPQHPDVPGSYTYGSGGGGRDDRQYHVPYTDINDQIAAALNRLQQDMNSVLTRLNTLETLSIVQQQVRDRDDNTSRKPNQTSSWWPFPNFSGRTVMFLLVWPIIVHWVIRFLSGRRRRPTR</sequence>
<dbReference type="InterPro" id="IPR014352">
    <property type="entry name" value="FERM/acyl-CoA-bd_prot_sf"/>
</dbReference>
<dbReference type="OrthoDB" id="71307at2759"/>
<keyword evidence="5" id="KW-0813">Transport</keyword>
<dbReference type="SUPFAM" id="SSF47027">
    <property type="entry name" value="Acyl-CoA binding protein"/>
    <property type="match status" value="1"/>
</dbReference>
<keyword evidence="8" id="KW-1133">Transmembrane helix</keyword>
<dbReference type="GO" id="GO:0005737">
    <property type="term" value="C:cytoplasm"/>
    <property type="evidence" value="ECO:0007669"/>
    <property type="project" value="TreeGrafter"/>
</dbReference>
<feature type="binding site" evidence="6">
    <location>
        <position position="62"/>
    </location>
    <ligand>
        <name>an acyl-CoA</name>
        <dbReference type="ChEBI" id="CHEBI:58342"/>
    </ligand>
</feature>
<dbReference type="PRINTS" id="PR00689">
    <property type="entry name" value="ACOABINDINGP"/>
</dbReference>
<comment type="function">
    <text evidence="4">Acyl-CoA binding protein which acts as the peroxisome receptor for pexophagy but is dispensable for aggrephagy and nonselective autophagy. Binds medium- and long-chain acyl-CoA esters.</text>
</comment>
<comment type="similarity">
    <text evidence="1">Belongs to the ATG37 family.</text>
</comment>
<dbReference type="PROSITE" id="PS51228">
    <property type="entry name" value="ACB_2"/>
    <property type="match status" value="1"/>
</dbReference>
<feature type="binding site" evidence="6">
    <location>
        <begin position="16"/>
        <end position="25"/>
    </location>
    <ligand>
        <name>an acyl-CoA</name>
        <dbReference type="ChEBI" id="CHEBI:58342"/>
    </ligand>
</feature>
<proteinExistence type="inferred from homology"/>